<accession>A0A830GSL3</accession>
<dbReference type="EMBL" id="BMOU01000007">
    <property type="protein sequence ID" value="GGO03063.1"/>
    <property type="molecule type" value="Genomic_DNA"/>
</dbReference>
<protein>
    <submittedName>
        <fullName evidence="2">Uncharacterized protein</fullName>
    </submittedName>
</protein>
<dbReference type="RefSeq" id="WP_189001822.1">
    <property type="nucleotide sequence ID" value="NZ_BMOU01000007.1"/>
</dbReference>
<dbReference type="Proteomes" id="UP000605784">
    <property type="component" value="Unassembled WGS sequence"/>
</dbReference>
<name>A0A830GSL3_9EURY</name>
<evidence type="ECO:0000256" key="1">
    <source>
        <dbReference type="SAM" id="Phobius"/>
    </source>
</evidence>
<sequence>MDGMARRFWLTVLPLLTGFSAVGLLVLAALFPAHLYEVGGTGYIATAAVALLSLGLLVWQLAAGGGSSRDRFERPGR</sequence>
<comment type="caution">
    <text evidence="2">The sequence shown here is derived from an EMBL/GenBank/DDBJ whole genome shotgun (WGS) entry which is preliminary data.</text>
</comment>
<feature type="transmembrane region" description="Helical" evidence="1">
    <location>
        <begin position="12"/>
        <end position="31"/>
    </location>
</feature>
<keyword evidence="1" id="KW-0812">Transmembrane</keyword>
<keyword evidence="1" id="KW-0472">Membrane</keyword>
<proteinExistence type="predicted"/>
<gene>
    <name evidence="2" type="ORF">GCM10009030_38340</name>
</gene>
<keyword evidence="3" id="KW-1185">Reference proteome</keyword>
<dbReference type="AlphaFoldDB" id="A0A830GSL3"/>
<reference evidence="2" key="1">
    <citation type="journal article" date="2014" name="Int. J. Syst. Evol. Microbiol.">
        <title>Complete genome sequence of Corynebacterium casei LMG S-19264T (=DSM 44701T), isolated from a smear-ripened cheese.</title>
        <authorList>
            <consortium name="US DOE Joint Genome Institute (JGI-PGF)"/>
            <person name="Walter F."/>
            <person name="Albersmeier A."/>
            <person name="Kalinowski J."/>
            <person name="Ruckert C."/>
        </authorList>
    </citation>
    <scope>NUCLEOTIDE SEQUENCE</scope>
    <source>
        <strain evidence="2">JCM 17820</strain>
    </source>
</reference>
<organism evidence="2 3">
    <name type="scientific">Haloarcula pellucida</name>
    <dbReference type="NCBI Taxonomy" id="1427151"/>
    <lineage>
        <taxon>Archaea</taxon>
        <taxon>Methanobacteriati</taxon>
        <taxon>Methanobacteriota</taxon>
        <taxon>Stenosarchaea group</taxon>
        <taxon>Halobacteria</taxon>
        <taxon>Halobacteriales</taxon>
        <taxon>Haloarculaceae</taxon>
        <taxon>Haloarcula</taxon>
    </lineage>
</organism>
<evidence type="ECO:0000313" key="3">
    <source>
        <dbReference type="Proteomes" id="UP000605784"/>
    </source>
</evidence>
<keyword evidence="1" id="KW-1133">Transmembrane helix</keyword>
<evidence type="ECO:0000313" key="2">
    <source>
        <dbReference type="EMBL" id="GGO03063.1"/>
    </source>
</evidence>
<feature type="transmembrane region" description="Helical" evidence="1">
    <location>
        <begin position="43"/>
        <end position="62"/>
    </location>
</feature>
<reference evidence="2" key="2">
    <citation type="submission" date="2020-09" db="EMBL/GenBank/DDBJ databases">
        <authorList>
            <person name="Sun Q."/>
            <person name="Ohkuma M."/>
        </authorList>
    </citation>
    <scope>NUCLEOTIDE SEQUENCE</scope>
    <source>
        <strain evidence="2">JCM 17820</strain>
    </source>
</reference>